<evidence type="ECO:0000256" key="4">
    <source>
        <dbReference type="ARBA" id="ARBA00022729"/>
    </source>
</evidence>
<evidence type="ECO:0000256" key="5">
    <source>
        <dbReference type="SAM" id="SignalP"/>
    </source>
</evidence>
<dbReference type="NCBIfam" id="NF037995">
    <property type="entry name" value="TRAP_S1"/>
    <property type="match status" value="1"/>
</dbReference>
<dbReference type="GO" id="GO:0030288">
    <property type="term" value="C:outer membrane-bounded periplasmic space"/>
    <property type="evidence" value="ECO:0007669"/>
    <property type="project" value="InterPro"/>
</dbReference>
<comment type="similarity">
    <text evidence="2">Belongs to the bacterial solute-binding protein 7 family.</text>
</comment>
<protein>
    <submittedName>
        <fullName evidence="6">TRAP dicarboxylate transporter, DctP subunit</fullName>
    </submittedName>
</protein>
<dbReference type="STRING" id="1209989.TepRe1_1959"/>
<dbReference type="eggNOG" id="COG1638">
    <property type="taxonomic scope" value="Bacteria"/>
</dbReference>
<dbReference type="OrthoDB" id="9815946at2"/>
<evidence type="ECO:0000313" key="7">
    <source>
        <dbReference type="Proteomes" id="UP000010802"/>
    </source>
</evidence>
<dbReference type="NCBIfam" id="TIGR00787">
    <property type="entry name" value="dctP"/>
    <property type="match status" value="1"/>
</dbReference>
<keyword evidence="3" id="KW-0813">Transport</keyword>
<gene>
    <name evidence="6" type="ordered locus">TEPIRE1_2109</name>
</gene>
<dbReference type="InterPro" id="IPR038404">
    <property type="entry name" value="TRAP_DctP_sf"/>
</dbReference>
<dbReference type="InterPro" id="IPR018389">
    <property type="entry name" value="DctP_fam"/>
</dbReference>
<dbReference type="RefSeq" id="WP_013779009.1">
    <property type="nucleotide sequence ID" value="NC_015519.1"/>
</dbReference>
<dbReference type="PANTHER" id="PTHR33376">
    <property type="match status" value="1"/>
</dbReference>
<sequence length="352" mass="38702">MKKVFALMICATLIFTTCACTKQTPEEGTPNGQQSGASEIDEAIGPEITLKIGYSTSEEDPRGYASEKFKEIVEEQAKGTIAVEIYPAGQLGSDAALIEALAIDSGTVDIVISDASNFATYEPKMGISALPFLFKDFEDAWAFMDSDIVAEVEESIIDDNMRVLSHFCNGFRCVTTSKVKVESPKDMKGLLIRTPENPVIMATMRALGANPQPLGFSEVYMALKQGTFDGQENPIPVIYNNKLHEVQSYLSITNHIYSGMCFTIAESTWNKMSPAQQEIVTAAAKEAEVFNRDLNKKMTEEFITKLETEGGMTIIEPELDPFIEATKGVIADFSDSYGKELLDKLAKWQANN</sequence>
<dbReference type="PATRIC" id="fig|1209989.3.peg.2430"/>
<evidence type="ECO:0000256" key="3">
    <source>
        <dbReference type="ARBA" id="ARBA00022448"/>
    </source>
</evidence>
<feature type="chain" id="PRO_5038936318" evidence="5">
    <location>
        <begin position="20"/>
        <end position="352"/>
    </location>
</feature>
<evidence type="ECO:0000256" key="2">
    <source>
        <dbReference type="ARBA" id="ARBA00009023"/>
    </source>
</evidence>
<evidence type="ECO:0000256" key="1">
    <source>
        <dbReference type="ARBA" id="ARBA00004196"/>
    </source>
</evidence>
<accession>F4LQT4</accession>
<dbReference type="KEGG" id="tep:TepRe1_1959"/>
<organism evidence="6 7">
    <name type="scientific">Tepidanaerobacter acetatoxydans (strain DSM 21804 / JCM 16047 / Re1)</name>
    <dbReference type="NCBI Taxonomy" id="1209989"/>
    <lineage>
        <taxon>Bacteria</taxon>
        <taxon>Bacillati</taxon>
        <taxon>Bacillota</taxon>
        <taxon>Clostridia</taxon>
        <taxon>Thermosediminibacterales</taxon>
        <taxon>Tepidanaerobacteraceae</taxon>
        <taxon>Tepidanaerobacter</taxon>
    </lineage>
</organism>
<accession>L0S4Y6</accession>
<evidence type="ECO:0000313" key="6">
    <source>
        <dbReference type="EMBL" id="CCP26933.1"/>
    </source>
</evidence>
<dbReference type="Pfam" id="PF03480">
    <property type="entry name" value="DctP"/>
    <property type="match status" value="1"/>
</dbReference>
<dbReference type="PIRSF" id="PIRSF006470">
    <property type="entry name" value="DctB"/>
    <property type="match status" value="1"/>
</dbReference>
<dbReference type="GO" id="GO:0055085">
    <property type="term" value="P:transmembrane transport"/>
    <property type="evidence" value="ECO:0007669"/>
    <property type="project" value="InterPro"/>
</dbReference>
<dbReference type="HOGENOM" id="CLU_036176_1_3_9"/>
<dbReference type="Proteomes" id="UP000010802">
    <property type="component" value="Chromosome"/>
</dbReference>
<keyword evidence="7" id="KW-1185">Reference proteome</keyword>
<dbReference type="InterPro" id="IPR004682">
    <property type="entry name" value="TRAP_DctP"/>
</dbReference>
<dbReference type="PROSITE" id="PS51257">
    <property type="entry name" value="PROKAR_LIPOPROTEIN"/>
    <property type="match status" value="1"/>
</dbReference>
<name>F4LQT4_TEPAE</name>
<proteinExistence type="inferred from homology"/>
<comment type="subcellular location">
    <subcellularLocation>
        <location evidence="1">Cell envelope</location>
    </subcellularLocation>
</comment>
<feature type="signal peptide" evidence="5">
    <location>
        <begin position="1"/>
        <end position="19"/>
    </location>
</feature>
<dbReference type="KEGG" id="tae:TepiRe1_2109"/>
<reference evidence="7" key="1">
    <citation type="journal article" date="2013" name="Genome Announc.">
        <title>First genome sequence of a syntrophic acetate-oxidizing bacterium, Tepidanaerobacter acetatoxydans strain Re1.</title>
        <authorList>
            <person name="Manzoor S."/>
            <person name="Bongcam-Rudloff E."/>
            <person name="Schnurer A."/>
            <person name="Muller B."/>
        </authorList>
    </citation>
    <scope>NUCLEOTIDE SEQUENCE [LARGE SCALE GENOMIC DNA]</scope>
    <source>
        <strain evidence="7">Re1</strain>
    </source>
</reference>
<dbReference type="Gene3D" id="3.40.190.170">
    <property type="entry name" value="Bacterial extracellular solute-binding protein, family 7"/>
    <property type="match status" value="1"/>
</dbReference>
<keyword evidence="4 5" id="KW-0732">Signal</keyword>
<dbReference type="PANTHER" id="PTHR33376:SF4">
    <property type="entry name" value="SIALIC ACID-BINDING PERIPLASMIC PROTEIN SIAP"/>
    <property type="match status" value="1"/>
</dbReference>
<dbReference type="AlphaFoldDB" id="F4LQT4"/>
<dbReference type="CDD" id="cd13603">
    <property type="entry name" value="PBP2_TRAP_Siap_TeaA_like"/>
    <property type="match status" value="1"/>
</dbReference>
<dbReference type="EMBL" id="HF563609">
    <property type="protein sequence ID" value="CCP26933.1"/>
    <property type="molecule type" value="Genomic_DNA"/>
</dbReference>